<evidence type="ECO:0000313" key="10">
    <source>
        <dbReference type="EMBL" id="KAG7660652.1"/>
    </source>
</evidence>
<dbReference type="Pfam" id="PF00083">
    <property type="entry name" value="Sugar_tr"/>
    <property type="match status" value="1"/>
</dbReference>
<keyword evidence="5 8" id="KW-1133">Transmembrane helix</keyword>
<dbReference type="InterPro" id="IPR020846">
    <property type="entry name" value="MFS_dom"/>
</dbReference>
<comment type="caution">
    <text evidence="10">The sequence shown here is derived from an EMBL/GenBank/DDBJ whole genome shotgun (WGS) entry which is preliminary data.</text>
</comment>
<dbReference type="InterPro" id="IPR050820">
    <property type="entry name" value="MFS_Sugar_Transporter"/>
</dbReference>
<dbReference type="PANTHER" id="PTHR48023">
    <property type="entry name" value="D-XYLOSE-PROTON SYMPORTER-LIKE 2"/>
    <property type="match status" value="1"/>
</dbReference>
<keyword evidence="4 8" id="KW-0812">Transmembrane</keyword>
<dbReference type="AlphaFoldDB" id="A0A8J5QEZ7"/>
<evidence type="ECO:0000256" key="6">
    <source>
        <dbReference type="ARBA" id="ARBA00023136"/>
    </source>
</evidence>
<dbReference type="InterPro" id="IPR005829">
    <property type="entry name" value="Sugar_transporter_CS"/>
</dbReference>
<evidence type="ECO:0000256" key="4">
    <source>
        <dbReference type="ARBA" id="ARBA00022692"/>
    </source>
</evidence>
<feature type="transmembrane region" description="Helical" evidence="8">
    <location>
        <begin position="418"/>
        <end position="440"/>
    </location>
</feature>
<dbReference type="RefSeq" id="XP_049260885.1">
    <property type="nucleotide sequence ID" value="XM_049409870.1"/>
</dbReference>
<dbReference type="EMBL" id="JAGSYN010000275">
    <property type="protein sequence ID" value="KAG7660652.1"/>
    <property type="molecule type" value="Genomic_DNA"/>
</dbReference>
<feature type="region of interest" description="Disordered" evidence="7">
    <location>
        <begin position="551"/>
        <end position="583"/>
    </location>
</feature>
<dbReference type="PROSITE" id="PS50850">
    <property type="entry name" value="MFS"/>
    <property type="match status" value="1"/>
</dbReference>
<feature type="transmembrane region" description="Helical" evidence="8">
    <location>
        <begin position="336"/>
        <end position="360"/>
    </location>
</feature>
<dbReference type="GO" id="GO:0016020">
    <property type="term" value="C:membrane"/>
    <property type="evidence" value="ECO:0007669"/>
    <property type="project" value="UniProtKB-SubCell"/>
</dbReference>
<reference evidence="10 11" key="1">
    <citation type="journal article" date="2021" name="DNA Res.">
        <title>Genome analysis of Candida subhashii reveals its hybrid nature and dual mitochondrial genome conformations.</title>
        <authorList>
            <person name="Mixao V."/>
            <person name="Hegedusova E."/>
            <person name="Saus E."/>
            <person name="Pryszcz L.P."/>
            <person name="Cillingova A."/>
            <person name="Nosek J."/>
            <person name="Gabaldon T."/>
        </authorList>
    </citation>
    <scope>NUCLEOTIDE SEQUENCE [LARGE SCALE GENOMIC DNA]</scope>
    <source>
        <strain evidence="10 11">CBS 10753</strain>
    </source>
</reference>
<evidence type="ECO:0000259" key="9">
    <source>
        <dbReference type="PROSITE" id="PS50850"/>
    </source>
</evidence>
<feature type="transmembrane region" description="Helical" evidence="8">
    <location>
        <begin position="380"/>
        <end position="406"/>
    </location>
</feature>
<name>A0A8J5QEZ7_9ASCO</name>
<dbReference type="GeneID" id="73472569"/>
<organism evidence="10 11">
    <name type="scientific">[Candida] subhashii</name>
    <dbReference type="NCBI Taxonomy" id="561895"/>
    <lineage>
        <taxon>Eukaryota</taxon>
        <taxon>Fungi</taxon>
        <taxon>Dikarya</taxon>
        <taxon>Ascomycota</taxon>
        <taxon>Saccharomycotina</taxon>
        <taxon>Pichiomycetes</taxon>
        <taxon>Debaryomycetaceae</taxon>
        <taxon>Spathaspora</taxon>
    </lineage>
</organism>
<evidence type="ECO:0000256" key="7">
    <source>
        <dbReference type="SAM" id="MobiDB-lite"/>
    </source>
</evidence>
<proteinExistence type="inferred from homology"/>
<evidence type="ECO:0000256" key="8">
    <source>
        <dbReference type="SAM" id="Phobius"/>
    </source>
</evidence>
<keyword evidence="11" id="KW-1185">Reference proteome</keyword>
<comment type="subcellular location">
    <subcellularLocation>
        <location evidence="1">Membrane</location>
        <topology evidence="1">Multi-pass membrane protein</topology>
    </subcellularLocation>
</comment>
<dbReference type="Proteomes" id="UP000694255">
    <property type="component" value="Unassembled WGS sequence"/>
</dbReference>
<evidence type="ECO:0000313" key="11">
    <source>
        <dbReference type="Proteomes" id="UP000694255"/>
    </source>
</evidence>
<feature type="domain" description="Major facilitator superfamily (MFS) profile" evidence="9">
    <location>
        <begin position="11"/>
        <end position="470"/>
    </location>
</feature>
<feature type="transmembrane region" description="Helical" evidence="8">
    <location>
        <begin position="266"/>
        <end position="285"/>
    </location>
</feature>
<gene>
    <name evidence="10" type="ORF">J8A68_005769</name>
</gene>
<evidence type="ECO:0000256" key="1">
    <source>
        <dbReference type="ARBA" id="ARBA00004141"/>
    </source>
</evidence>
<dbReference type="GO" id="GO:1904659">
    <property type="term" value="P:D-glucose transmembrane transport"/>
    <property type="evidence" value="ECO:0007669"/>
    <property type="project" value="TreeGrafter"/>
</dbReference>
<keyword evidence="3" id="KW-0813">Transport</keyword>
<evidence type="ECO:0000256" key="2">
    <source>
        <dbReference type="ARBA" id="ARBA00010992"/>
    </source>
</evidence>
<keyword evidence="6 8" id="KW-0472">Membrane</keyword>
<feature type="transmembrane region" description="Helical" evidence="8">
    <location>
        <begin position="172"/>
        <end position="191"/>
    </location>
</feature>
<feature type="transmembrane region" description="Helical" evidence="8">
    <location>
        <begin position="446"/>
        <end position="463"/>
    </location>
</feature>
<dbReference type="GO" id="GO:0022857">
    <property type="term" value="F:transmembrane transporter activity"/>
    <property type="evidence" value="ECO:0007669"/>
    <property type="project" value="InterPro"/>
</dbReference>
<dbReference type="PROSITE" id="PS00217">
    <property type="entry name" value="SUGAR_TRANSPORT_2"/>
    <property type="match status" value="1"/>
</dbReference>
<feature type="transmembrane region" description="Helical" evidence="8">
    <location>
        <begin position="80"/>
        <end position="97"/>
    </location>
</feature>
<evidence type="ECO:0000256" key="5">
    <source>
        <dbReference type="ARBA" id="ARBA00022989"/>
    </source>
</evidence>
<feature type="transmembrane region" description="Helical" evidence="8">
    <location>
        <begin position="305"/>
        <end position="324"/>
    </location>
</feature>
<comment type="similarity">
    <text evidence="2">Belongs to the major facilitator superfamily. Sugar transporter (TC 2.A.1.1) family.</text>
</comment>
<sequence>MVTKLYNSYAIGVVVAIFSFIAGMEMQSFLIVKNSQLFAAIYDQPSKIENNVLTSSNSFGAIFGSIICGAICEKFGYLKVFHCISATWLIGNIITFFSNNAWVLIGGRIVKGIAIGFTFTSIPIYGYETIPHNKRGAVLSLTLFSCTLGNFTIFILYIILDYFEAPPIWMRIFWSFEVIPGLVAMILTFYIPESPKWLATNCEWTTAANVLQSIQLNNSSQEEKKMKDERLKLGDKHFVIKEYSSGICIKSCPLNRLFGKKYIKEMVTGILVQVFLVLTIITKLSQSFESLCNSCLLFHKNDIKMANFFLLSMRVLFSAIPILISDAIRRKDAIFFSIFIITCIMITYIVMFVFFSNEIIPSPTDLDWMVPTVFYDQRASLMIGITVVADVLYQAILLPISWLLIVETFSSSSRIQGWVVSTSLFWFLETVTSVAFPFLLQLLRQWLFLIIVVICVTGAIFAAKLTETKGRFGLDSDYILLESKPVLEIPEDMKEDSIQKLKQINKESPQTSVSTATDAPLEKLDKKYESINRIPKVQAFHNLQPHTIRKGGALDWETAPDPTRNSKRSSNEFNSISRSNNLL</sequence>
<feature type="transmembrane region" description="Helical" evidence="8">
    <location>
        <begin position="6"/>
        <end position="24"/>
    </location>
</feature>
<dbReference type="PANTHER" id="PTHR48023:SF4">
    <property type="entry name" value="D-XYLOSE-PROTON SYMPORTER-LIKE 2"/>
    <property type="match status" value="1"/>
</dbReference>
<dbReference type="InterPro" id="IPR005828">
    <property type="entry name" value="MFS_sugar_transport-like"/>
</dbReference>
<feature type="compositionally biased region" description="Polar residues" evidence="7">
    <location>
        <begin position="571"/>
        <end position="583"/>
    </location>
</feature>
<dbReference type="OrthoDB" id="4142200at2759"/>
<feature type="transmembrane region" description="Helical" evidence="8">
    <location>
        <begin position="103"/>
        <end position="125"/>
    </location>
</feature>
<accession>A0A8J5QEZ7</accession>
<feature type="transmembrane region" description="Helical" evidence="8">
    <location>
        <begin position="137"/>
        <end position="160"/>
    </location>
</feature>
<evidence type="ECO:0000256" key="3">
    <source>
        <dbReference type="ARBA" id="ARBA00022448"/>
    </source>
</evidence>
<protein>
    <recommendedName>
        <fullName evidence="9">Major facilitator superfamily (MFS) profile domain-containing protein</fullName>
    </recommendedName>
</protein>